<keyword evidence="2" id="KW-1185">Reference proteome</keyword>
<dbReference type="Proteomes" id="UP000000758">
    <property type="component" value="Chromosome"/>
</dbReference>
<proteinExistence type="predicted"/>
<dbReference type="HOGENOM" id="CLU_1943766_0_0_2"/>
<accession>A0RW20</accession>
<evidence type="ECO:0000313" key="2">
    <source>
        <dbReference type="Proteomes" id="UP000000758"/>
    </source>
</evidence>
<gene>
    <name evidence="1" type="ordered locus">CENSYa_0905</name>
</gene>
<dbReference type="EMBL" id="DP000238">
    <property type="protein sequence ID" value="ABK77537.1"/>
    <property type="molecule type" value="Genomic_DNA"/>
</dbReference>
<sequence>MQILRPGAVKSVRGVNIHPVQRGPRYLPPVRSGPVAGGDLLRLAPPLEPQADAPRRHCRKQYDARDLQLCVVEQPYLVSGANKFLAGWGGRQWLPAHPLRALQGVSQAGGGRALGGIWTHFCTKDRGWL</sequence>
<evidence type="ECO:0000313" key="1">
    <source>
        <dbReference type="EMBL" id="ABK77537.1"/>
    </source>
</evidence>
<name>A0RW20_CENSY</name>
<organism evidence="1 2">
    <name type="scientific">Cenarchaeum symbiosum (strain A)</name>
    <dbReference type="NCBI Taxonomy" id="414004"/>
    <lineage>
        <taxon>Archaea</taxon>
        <taxon>Nitrososphaerota</taxon>
        <taxon>Candidatus Cenarchaeales</taxon>
        <taxon>Candidatus Cenarchaeaceae</taxon>
        <taxon>Candidatus Cenarchaeum</taxon>
    </lineage>
</organism>
<protein>
    <submittedName>
        <fullName evidence="1">Uncharacterized protein</fullName>
    </submittedName>
</protein>
<dbReference type="STRING" id="414004.CENSYa_0905"/>
<reference evidence="1 2" key="1">
    <citation type="journal article" date="2006" name="Proc. Natl. Acad. Sci. U.S.A.">
        <title>Genomic analysis of the uncultivated marine crenarchaeote Cenarchaeum symbiosum.</title>
        <authorList>
            <person name="Hallam S.J."/>
            <person name="Konstantinidis K.T."/>
            <person name="Putnam N."/>
            <person name="Schleper C."/>
            <person name="Watanabe Y."/>
            <person name="Sugahara J."/>
            <person name="Preston C."/>
            <person name="de la Torre J."/>
            <person name="Richardson P.M."/>
            <person name="DeLong E.F."/>
        </authorList>
    </citation>
    <scope>NUCLEOTIDE SEQUENCE [LARGE SCALE GENOMIC DNA]</scope>
    <source>
        <strain evidence="2">A</strain>
    </source>
</reference>
<dbReference type="KEGG" id="csy:CENSYa_0905"/>
<dbReference type="EnsemblBacteria" id="ABK77537">
    <property type="protein sequence ID" value="ABK77537"/>
    <property type="gene ID" value="CENSYa_0905"/>
</dbReference>
<dbReference type="AlphaFoldDB" id="A0RW20"/>